<gene>
    <name evidence="1" type="ORF">F8M41_003247</name>
</gene>
<dbReference type="AlphaFoldDB" id="A0A8H4A6D9"/>
<reference evidence="1 2" key="1">
    <citation type="journal article" date="2019" name="Environ. Microbiol.">
        <title>At the nexus of three kingdoms: the genome of the mycorrhizal fungus Gigaspora margarita provides insights into plant, endobacterial and fungal interactions.</title>
        <authorList>
            <person name="Venice F."/>
            <person name="Ghignone S."/>
            <person name="Salvioli di Fossalunga A."/>
            <person name="Amselem J."/>
            <person name="Novero M."/>
            <person name="Xianan X."/>
            <person name="Sedzielewska Toro K."/>
            <person name="Morin E."/>
            <person name="Lipzen A."/>
            <person name="Grigoriev I.V."/>
            <person name="Henrissat B."/>
            <person name="Martin F.M."/>
            <person name="Bonfante P."/>
        </authorList>
    </citation>
    <scope>NUCLEOTIDE SEQUENCE [LARGE SCALE GENOMIC DNA]</scope>
    <source>
        <strain evidence="1 2">BEG34</strain>
    </source>
</reference>
<evidence type="ECO:0000313" key="2">
    <source>
        <dbReference type="Proteomes" id="UP000439903"/>
    </source>
</evidence>
<proteinExistence type="predicted"/>
<accession>A0A8H4A6D9</accession>
<evidence type="ECO:0000313" key="1">
    <source>
        <dbReference type="EMBL" id="KAF0445089.1"/>
    </source>
</evidence>
<sequence>MLNSSSLNKRSNVGRHYDEMSIENDECEAWVYYQKSDNKRHTDGINMVELCCKHDLNASEDDRKTFE</sequence>
<dbReference type="OrthoDB" id="2235346at2759"/>
<name>A0A8H4A6D9_GIGMA</name>
<protein>
    <submittedName>
        <fullName evidence="1">Uncharacterized protein</fullName>
    </submittedName>
</protein>
<dbReference type="EMBL" id="WTPW01001285">
    <property type="protein sequence ID" value="KAF0445089.1"/>
    <property type="molecule type" value="Genomic_DNA"/>
</dbReference>
<dbReference type="Proteomes" id="UP000439903">
    <property type="component" value="Unassembled WGS sequence"/>
</dbReference>
<organism evidence="1 2">
    <name type="scientific">Gigaspora margarita</name>
    <dbReference type="NCBI Taxonomy" id="4874"/>
    <lineage>
        <taxon>Eukaryota</taxon>
        <taxon>Fungi</taxon>
        <taxon>Fungi incertae sedis</taxon>
        <taxon>Mucoromycota</taxon>
        <taxon>Glomeromycotina</taxon>
        <taxon>Glomeromycetes</taxon>
        <taxon>Diversisporales</taxon>
        <taxon>Gigasporaceae</taxon>
        <taxon>Gigaspora</taxon>
    </lineage>
</organism>
<keyword evidence="2" id="KW-1185">Reference proteome</keyword>
<comment type="caution">
    <text evidence="1">The sequence shown here is derived from an EMBL/GenBank/DDBJ whole genome shotgun (WGS) entry which is preliminary data.</text>
</comment>